<accession>A0A5C4WT03</accession>
<dbReference type="EMBL" id="VDLX02000002">
    <property type="protein sequence ID" value="KAB8196335.1"/>
    <property type="molecule type" value="Genomic_DNA"/>
</dbReference>
<protein>
    <submittedName>
        <fullName evidence="2">Uncharacterized protein</fullName>
    </submittedName>
</protein>
<gene>
    <name evidence="2" type="ORF">FH608_006120</name>
</gene>
<dbReference type="Proteomes" id="UP000312512">
    <property type="component" value="Unassembled WGS sequence"/>
</dbReference>
<comment type="caution">
    <text evidence="2">The sequence shown here is derived from an EMBL/GenBank/DDBJ whole genome shotgun (WGS) entry which is preliminary data.</text>
</comment>
<name>A0A5C4WT03_9ACTN</name>
<keyword evidence="3" id="KW-1185">Reference proteome</keyword>
<reference evidence="2 3" key="1">
    <citation type="submission" date="2019-10" db="EMBL/GenBank/DDBJ databases">
        <title>Nonomuraea sp. nov., isolated from Phyllanthus amarus.</title>
        <authorList>
            <person name="Klykleung N."/>
            <person name="Tanasupawat S."/>
        </authorList>
    </citation>
    <scope>NUCLEOTIDE SEQUENCE [LARGE SCALE GENOMIC DNA]</scope>
    <source>
        <strain evidence="2 3">PA1-10</strain>
    </source>
</reference>
<evidence type="ECO:0000313" key="2">
    <source>
        <dbReference type="EMBL" id="KAB8196335.1"/>
    </source>
</evidence>
<dbReference type="RefSeq" id="WP_139629288.1">
    <property type="nucleotide sequence ID" value="NZ_CP045572.1"/>
</dbReference>
<organism evidence="2 3">
    <name type="scientific">Nonomuraea phyllanthi</name>
    <dbReference type="NCBI Taxonomy" id="2219224"/>
    <lineage>
        <taxon>Bacteria</taxon>
        <taxon>Bacillati</taxon>
        <taxon>Actinomycetota</taxon>
        <taxon>Actinomycetes</taxon>
        <taxon>Streptosporangiales</taxon>
        <taxon>Streptosporangiaceae</taxon>
        <taxon>Nonomuraea</taxon>
    </lineage>
</organism>
<evidence type="ECO:0000313" key="3">
    <source>
        <dbReference type="Proteomes" id="UP000312512"/>
    </source>
</evidence>
<evidence type="ECO:0000256" key="1">
    <source>
        <dbReference type="SAM" id="MobiDB-lite"/>
    </source>
</evidence>
<accession>A0A5P9YHC1</accession>
<dbReference type="AlphaFoldDB" id="A0A5C4WT03"/>
<dbReference type="OrthoDB" id="9806976at2"/>
<feature type="region of interest" description="Disordered" evidence="1">
    <location>
        <begin position="42"/>
        <end position="74"/>
    </location>
</feature>
<sequence>MHALDVLGAAGTHPGARSAPLGEVGRWLERLRRFWSRHLDALGTELTRSRRRPPDETPPAAGRPDPNNEKEDGE</sequence>
<feature type="region of interest" description="Disordered" evidence="1">
    <location>
        <begin position="1"/>
        <end position="23"/>
    </location>
</feature>
<proteinExistence type="predicted"/>